<sequence length="301" mass="32167">MAEKVYPPLVMPDGVGRQQVTVWSNGIALDADVYRPTTVDPDAALPAVVLCHGWGGSKLTAERYAALFAAAGMITLTFTQSSWFGSGSPLQLVGDVPDLDDGNEALTRVRFIRELVDPFAWTVNLRSALDYIEGEPNVDPARIGLWATSFGGGVAVHLAADDDRVKALAVQVAAIAPLSGPVADFARKRAIDTARGDAPAIPQGVDPWPNMAGTPFMATLAHFDPLAQVERLRIPTLIIDAGDEDLFPIADNGGRAAKVLETVPGSVVDYQVIPGIDHYGIYFDGYEPGSRAALAWWGRYL</sequence>
<dbReference type="Pfam" id="PF01738">
    <property type="entry name" value="DLH"/>
    <property type="match status" value="1"/>
</dbReference>
<evidence type="ECO:0000256" key="2">
    <source>
        <dbReference type="ARBA" id="ARBA00022801"/>
    </source>
</evidence>
<evidence type="ECO:0000259" key="3">
    <source>
        <dbReference type="Pfam" id="PF01738"/>
    </source>
</evidence>
<comment type="similarity">
    <text evidence="1">Belongs to the AB hydrolase superfamily.</text>
</comment>
<gene>
    <name evidence="4" type="ORF">GCM10022232_82270</name>
</gene>
<dbReference type="SUPFAM" id="SSF53474">
    <property type="entry name" value="alpha/beta-Hydrolases"/>
    <property type="match status" value="1"/>
</dbReference>
<keyword evidence="2" id="KW-0378">Hydrolase</keyword>
<dbReference type="PANTHER" id="PTHR22946:SF9">
    <property type="entry name" value="POLYKETIDE TRANSFERASE AF380"/>
    <property type="match status" value="1"/>
</dbReference>
<accession>A0ABP7TCU5</accession>
<feature type="domain" description="Dienelactone hydrolase" evidence="3">
    <location>
        <begin position="39"/>
        <end position="169"/>
    </location>
</feature>
<evidence type="ECO:0000313" key="4">
    <source>
        <dbReference type="EMBL" id="GAA4024441.1"/>
    </source>
</evidence>
<keyword evidence="5" id="KW-1185">Reference proteome</keyword>
<dbReference type="EMBL" id="BAAAZX010000036">
    <property type="protein sequence ID" value="GAA4024441.1"/>
    <property type="molecule type" value="Genomic_DNA"/>
</dbReference>
<dbReference type="Gene3D" id="3.40.50.1820">
    <property type="entry name" value="alpha/beta hydrolase"/>
    <property type="match status" value="1"/>
</dbReference>
<dbReference type="Proteomes" id="UP001500456">
    <property type="component" value="Unassembled WGS sequence"/>
</dbReference>
<reference evidence="5" key="1">
    <citation type="journal article" date="2019" name="Int. J. Syst. Evol. Microbiol.">
        <title>The Global Catalogue of Microorganisms (GCM) 10K type strain sequencing project: providing services to taxonomists for standard genome sequencing and annotation.</title>
        <authorList>
            <consortium name="The Broad Institute Genomics Platform"/>
            <consortium name="The Broad Institute Genome Sequencing Center for Infectious Disease"/>
            <person name="Wu L."/>
            <person name="Ma J."/>
        </authorList>
    </citation>
    <scope>NUCLEOTIDE SEQUENCE [LARGE SCALE GENOMIC DNA]</scope>
    <source>
        <strain evidence="5">JCM 16924</strain>
    </source>
</reference>
<organism evidence="4 5">
    <name type="scientific">Streptomyces plumbiresistens</name>
    <dbReference type="NCBI Taxonomy" id="511811"/>
    <lineage>
        <taxon>Bacteria</taxon>
        <taxon>Bacillati</taxon>
        <taxon>Actinomycetota</taxon>
        <taxon>Actinomycetes</taxon>
        <taxon>Kitasatosporales</taxon>
        <taxon>Streptomycetaceae</taxon>
        <taxon>Streptomyces</taxon>
    </lineage>
</organism>
<dbReference type="InterPro" id="IPR029058">
    <property type="entry name" value="AB_hydrolase_fold"/>
</dbReference>
<dbReference type="InterPro" id="IPR002925">
    <property type="entry name" value="Dienelactn_hydro"/>
</dbReference>
<name>A0ABP7TCU5_9ACTN</name>
<comment type="caution">
    <text evidence="4">The sequence shown here is derived from an EMBL/GenBank/DDBJ whole genome shotgun (WGS) entry which is preliminary data.</text>
</comment>
<evidence type="ECO:0000313" key="5">
    <source>
        <dbReference type="Proteomes" id="UP001500456"/>
    </source>
</evidence>
<evidence type="ECO:0000256" key="1">
    <source>
        <dbReference type="ARBA" id="ARBA00008645"/>
    </source>
</evidence>
<dbReference type="InterPro" id="IPR050261">
    <property type="entry name" value="FrsA_esterase"/>
</dbReference>
<protein>
    <recommendedName>
        <fullName evidence="3">Dienelactone hydrolase domain-containing protein</fullName>
    </recommendedName>
</protein>
<dbReference type="PANTHER" id="PTHR22946">
    <property type="entry name" value="DIENELACTONE HYDROLASE DOMAIN-CONTAINING PROTEIN-RELATED"/>
    <property type="match status" value="1"/>
</dbReference>
<proteinExistence type="inferred from homology"/>